<gene>
    <name evidence="1" type="ORF">H5410_061986</name>
</gene>
<sequence length="226" mass="26286">MMSYNWSNQTLEDCGILRDAIIQLVIGQLLSTNNPQAWQLIDDLASLVFDILRSNDPVALKRGHHIIRMSKKFFVMTPIHNINEESSQHFHIFISSSVLSALVMLYLSLDKVKKHVADESIHRFINSLMSTDLYMKRYSECARLILVFCKLLRRDVGLKDPLYRFCRGSIMDIVEAIGITKCKKNVANELLELNDNKEVTNFKVWRHFTMRMREEARGGNKEESYE</sequence>
<evidence type="ECO:0000313" key="1">
    <source>
        <dbReference type="EMBL" id="KAG5572220.1"/>
    </source>
</evidence>
<evidence type="ECO:0000313" key="2">
    <source>
        <dbReference type="Proteomes" id="UP000824120"/>
    </source>
</evidence>
<dbReference type="AlphaFoldDB" id="A0A9J5WAC1"/>
<dbReference type="OrthoDB" id="8068875at2759"/>
<protein>
    <submittedName>
        <fullName evidence="1">Uncharacterized protein</fullName>
    </submittedName>
</protein>
<keyword evidence="2" id="KW-1185">Reference proteome</keyword>
<dbReference type="Proteomes" id="UP000824120">
    <property type="component" value="Chromosome 12"/>
</dbReference>
<name>A0A9J5WAC1_SOLCO</name>
<organism evidence="1 2">
    <name type="scientific">Solanum commersonii</name>
    <name type="common">Commerson's wild potato</name>
    <name type="synonym">Commerson's nightshade</name>
    <dbReference type="NCBI Taxonomy" id="4109"/>
    <lineage>
        <taxon>Eukaryota</taxon>
        <taxon>Viridiplantae</taxon>
        <taxon>Streptophyta</taxon>
        <taxon>Embryophyta</taxon>
        <taxon>Tracheophyta</taxon>
        <taxon>Spermatophyta</taxon>
        <taxon>Magnoliopsida</taxon>
        <taxon>eudicotyledons</taxon>
        <taxon>Gunneridae</taxon>
        <taxon>Pentapetalae</taxon>
        <taxon>asterids</taxon>
        <taxon>lamiids</taxon>
        <taxon>Solanales</taxon>
        <taxon>Solanaceae</taxon>
        <taxon>Solanoideae</taxon>
        <taxon>Solaneae</taxon>
        <taxon>Solanum</taxon>
    </lineage>
</organism>
<reference evidence="1 2" key="1">
    <citation type="submission" date="2020-09" db="EMBL/GenBank/DDBJ databases">
        <title>De no assembly of potato wild relative species, Solanum commersonii.</title>
        <authorList>
            <person name="Cho K."/>
        </authorList>
    </citation>
    <scope>NUCLEOTIDE SEQUENCE [LARGE SCALE GENOMIC DNA]</scope>
    <source>
        <strain evidence="1">LZ3.2</strain>
        <tissue evidence="1">Leaf</tissue>
    </source>
</reference>
<comment type="caution">
    <text evidence="1">The sequence shown here is derived from an EMBL/GenBank/DDBJ whole genome shotgun (WGS) entry which is preliminary data.</text>
</comment>
<dbReference type="EMBL" id="JACXVP010000012">
    <property type="protein sequence ID" value="KAG5572220.1"/>
    <property type="molecule type" value="Genomic_DNA"/>
</dbReference>
<accession>A0A9J5WAC1</accession>
<proteinExistence type="predicted"/>